<keyword evidence="6" id="KW-1185">Reference proteome</keyword>
<sequence length="1029" mass="108485">MRFGVLGPLAVWTAADVPVRIPEPKVRALLAVLLVQEGRPMPPARIIAELWGDQPPGNPANTLHTKVSQLRRLLAKAEPDTRPLLVRESAGYALTLAPDALDLTRFRALVATAGRTADPADRAGLLGQALALWRGAALADLAGEEFAEAAIARWEEERLVAIEDRARARLLLGEQAALAAELAELAAAHPLRERLQAAYLGALHQAGRQGEAFAGYERLRAELAEQLGVDPGPELLDLHRTMLRPPAPAAPARGNLPAPLTGLLGRAEAVRAVGAQLGESRLVTLTGAGGVGKTRLALAVAEQVKATFADGVWLVELAGLGRGQTAAGIAEAVAAALDLRAGPGSAQGAGWVVTALRDKEILLVLDNCEHVVEAVSAWTAELLAAAPRVRVLATGQEALGRTGETVWPVPPLAAGDAVRLFVARAADRQPGFTLSADNTEVVAEICRRLDGLPLALELAATRVRLLGVGEVRARLDDRFRLLAQGERAAPQRQRTLRAVVDWSWELLTPAEQVVLRRLAVHADGCTLAAAEAVCAGGPVAPDEVLELLGRLVDRSLVEVSDVDGPRYRLLESVGAYCLERLAEAGELAEVRAAHRDYYLALAERAELRGPAQRDWLRRLDLDSANLRRALEGAVAEGNGVAALQVARALLWYWFLRARLSEARRHLAAALSLVDEPEPSILACAEGFALLDGDRPVPGPVPADPFGAWFLGYCRYVTGDFAGSTAPLSAALAAFEQRGDHWGHAVAAGTRAAVGLLLGDLDQARRDARLGAELAARTGDGWARSLAAGPRAELAEIAGDYALARRCHADGLAWAEDLGLWLEAGERLGGLGRIALLCGEHEAARSHHERARELARTHGFESGRIHAEIGLALGARRRGALTEAERWLRGLLDWHLRAGQDHGTALVLAELGFVAELRGDAATALARHRSGLVAATASGDPRAVALAMEGLAGARAAGGEFVAAARSLGMAAAIRESVGAPLPPAEREDVDRISGLVAGALGEADFAAELACGRETPLGQEDAVMAPAGG</sequence>
<evidence type="ECO:0000256" key="1">
    <source>
        <dbReference type="ARBA" id="ARBA00005820"/>
    </source>
</evidence>
<dbReference type="AlphaFoldDB" id="A0A7W7CHU3"/>
<gene>
    <name evidence="5" type="ORF">HNR67_005862</name>
</gene>
<dbReference type="GO" id="GO:0003677">
    <property type="term" value="F:DNA binding"/>
    <property type="evidence" value="ECO:0007669"/>
    <property type="project" value="UniProtKB-UniRule"/>
</dbReference>
<dbReference type="InterPro" id="IPR036388">
    <property type="entry name" value="WH-like_DNA-bd_sf"/>
</dbReference>
<dbReference type="Pfam" id="PF03704">
    <property type="entry name" value="BTAD"/>
    <property type="match status" value="1"/>
</dbReference>
<dbReference type="InterPro" id="IPR058852">
    <property type="entry name" value="HTH_77"/>
</dbReference>
<dbReference type="GO" id="GO:0006355">
    <property type="term" value="P:regulation of DNA-templated transcription"/>
    <property type="evidence" value="ECO:0007669"/>
    <property type="project" value="InterPro"/>
</dbReference>
<reference evidence="5 6" key="1">
    <citation type="submission" date="2020-08" db="EMBL/GenBank/DDBJ databases">
        <title>Sequencing the genomes of 1000 actinobacteria strains.</title>
        <authorList>
            <person name="Klenk H.-P."/>
        </authorList>
    </citation>
    <scope>NUCLEOTIDE SEQUENCE [LARGE SCALE GENOMIC DNA]</scope>
    <source>
        <strain evidence="5 6">DSM 44230</strain>
    </source>
</reference>
<dbReference type="SUPFAM" id="SSF48452">
    <property type="entry name" value="TPR-like"/>
    <property type="match status" value="2"/>
</dbReference>
<proteinExistence type="inferred from homology"/>
<dbReference type="Gene3D" id="1.25.40.10">
    <property type="entry name" value="Tetratricopeptide repeat domain"/>
    <property type="match status" value="2"/>
</dbReference>
<evidence type="ECO:0000256" key="3">
    <source>
        <dbReference type="PROSITE-ProRule" id="PRU01091"/>
    </source>
</evidence>
<comment type="caution">
    <text evidence="5">The sequence shown here is derived from an EMBL/GenBank/DDBJ whole genome shotgun (WGS) entry which is preliminary data.</text>
</comment>
<name>A0A7W7CHU3_9PSEU</name>
<dbReference type="CDD" id="cd15831">
    <property type="entry name" value="BTAD"/>
    <property type="match status" value="1"/>
</dbReference>
<dbReference type="InterPro" id="IPR027417">
    <property type="entry name" value="P-loop_NTPase"/>
</dbReference>
<evidence type="ECO:0000259" key="4">
    <source>
        <dbReference type="PROSITE" id="PS51755"/>
    </source>
</evidence>
<dbReference type="RefSeq" id="WP_185005456.1">
    <property type="nucleotide sequence ID" value="NZ_JACHMH010000001.1"/>
</dbReference>
<dbReference type="Proteomes" id="UP000533598">
    <property type="component" value="Unassembled WGS sequence"/>
</dbReference>
<dbReference type="EMBL" id="JACHMH010000001">
    <property type="protein sequence ID" value="MBB4679744.1"/>
    <property type="molecule type" value="Genomic_DNA"/>
</dbReference>
<dbReference type="InterPro" id="IPR005158">
    <property type="entry name" value="BTAD"/>
</dbReference>
<dbReference type="InterPro" id="IPR016032">
    <property type="entry name" value="Sig_transdc_resp-reg_C-effctor"/>
</dbReference>
<dbReference type="Gene3D" id="3.40.50.300">
    <property type="entry name" value="P-loop containing nucleotide triphosphate hydrolases"/>
    <property type="match status" value="1"/>
</dbReference>
<dbReference type="SMART" id="SM00862">
    <property type="entry name" value="Trans_reg_C"/>
    <property type="match status" value="1"/>
</dbReference>
<dbReference type="PROSITE" id="PS51755">
    <property type="entry name" value="OMPR_PHOB"/>
    <property type="match status" value="1"/>
</dbReference>
<evidence type="ECO:0000313" key="6">
    <source>
        <dbReference type="Proteomes" id="UP000533598"/>
    </source>
</evidence>
<evidence type="ECO:0000256" key="2">
    <source>
        <dbReference type="ARBA" id="ARBA00023125"/>
    </source>
</evidence>
<dbReference type="SUPFAM" id="SSF46894">
    <property type="entry name" value="C-terminal effector domain of the bipartite response regulators"/>
    <property type="match status" value="1"/>
</dbReference>
<dbReference type="PRINTS" id="PR00364">
    <property type="entry name" value="DISEASERSIST"/>
</dbReference>
<accession>A0A7W7CHU3</accession>
<dbReference type="Pfam" id="PF00486">
    <property type="entry name" value="Trans_reg_C"/>
    <property type="match status" value="1"/>
</dbReference>
<protein>
    <submittedName>
        <fullName evidence="5">Putative ATPase</fullName>
    </submittedName>
</protein>
<dbReference type="Gene3D" id="1.10.10.10">
    <property type="entry name" value="Winged helix-like DNA-binding domain superfamily/Winged helix DNA-binding domain"/>
    <property type="match status" value="1"/>
</dbReference>
<dbReference type="InterPro" id="IPR011990">
    <property type="entry name" value="TPR-like_helical_dom_sf"/>
</dbReference>
<keyword evidence="2 3" id="KW-0238">DNA-binding</keyword>
<dbReference type="PANTHER" id="PTHR47691">
    <property type="entry name" value="REGULATOR-RELATED"/>
    <property type="match status" value="1"/>
</dbReference>
<dbReference type="InterPro" id="IPR001867">
    <property type="entry name" value="OmpR/PhoB-type_DNA-bd"/>
</dbReference>
<dbReference type="SUPFAM" id="SSF52540">
    <property type="entry name" value="P-loop containing nucleoside triphosphate hydrolases"/>
    <property type="match status" value="1"/>
</dbReference>
<dbReference type="PANTHER" id="PTHR47691:SF3">
    <property type="entry name" value="HTH-TYPE TRANSCRIPTIONAL REGULATOR RV0890C-RELATED"/>
    <property type="match status" value="1"/>
</dbReference>
<dbReference type="Pfam" id="PF25872">
    <property type="entry name" value="HTH_77"/>
    <property type="match status" value="1"/>
</dbReference>
<dbReference type="SMART" id="SM01043">
    <property type="entry name" value="BTAD"/>
    <property type="match status" value="1"/>
</dbReference>
<feature type="DNA-binding region" description="OmpR/PhoB-type" evidence="3">
    <location>
        <begin position="1"/>
        <end position="96"/>
    </location>
</feature>
<organism evidence="5 6">
    <name type="scientific">Crossiella cryophila</name>
    <dbReference type="NCBI Taxonomy" id="43355"/>
    <lineage>
        <taxon>Bacteria</taxon>
        <taxon>Bacillati</taxon>
        <taxon>Actinomycetota</taxon>
        <taxon>Actinomycetes</taxon>
        <taxon>Pseudonocardiales</taxon>
        <taxon>Pseudonocardiaceae</taxon>
        <taxon>Crossiella</taxon>
    </lineage>
</organism>
<evidence type="ECO:0000313" key="5">
    <source>
        <dbReference type="EMBL" id="MBB4679744.1"/>
    </source>
</evidence>
<dbReference type="GO" id="GO:0000160">
    <property type="term" value="P:phosphorelay signal transduction system"/>
    <property type="evidence" value="ECO:0007669"/>
    <property type="project" value="InterPro"/>
</dbReference>
<feature type="domain" description="OmpR/PhoB-type" evidence="4">
    <location>
        <begin position="1"/>
        <end position="96"/>
    </location>
</feature>
<comment type="similarity">
    <text evidence="1">Belongs to the AfsR/DnrI/RedD regulatory family.</text>
</comment>
<dbReference type="GO" id="GO:0043531">
    <property type="term" value="F:ADP binding"/>
    <property type="evidence" value="ECO:0007669"/>
    <property type="project" value="InterPro"/>
</dbReference>